<protein>
    <submittedName>
        <fullName evidence="2">Uncharacterized protein</fullName>
    </submittedName>
</protein>
<comment type="caution">
    <text evidence="2">The sequence shown here is derived from an EMBL/GenBank/DDBJ whole genome shotgun (WGS) entry which is preliminary data.</text>
</comment>
<feature type="region of interest" description="Disordered" evidence="1">
    <location>
        <begin position="1"/>
        <end position="57"/>
    </location>
</feature>
<sequence>MLKAHIDVGAPPVVEGPSSISDVNDNSATDKLNESHQESGAEAVESPLAPPSHETTRTRTFVQCHQLALNKDKATTPWTEAQKSFLECYVFSPHSSNNNTALKRGNVHLQEAYYYTGEVYYEENTDVVADGNGTMVYILYGHVNANNNSGSTSPVPLALYDRLCHSYYAPSLNELSQMDVDAVSKDTQQRLCIAAVFLFEGVFQKNKRHGRGKLLLLPFYSFIECVYEDGRPILSHDLQQQQRGSYACCWRQLAFISRHGSVPDSTIACAATATCNNNNDKNSTDTRRLVAGDGYMGDMVAHRRLYTTNNSKDADNNTNNGIIKGERLAYIFAERGDNKNKNKRNGIRLLPTMTELP</sequence>
<dbReference type="Proteomes" id="UP000015354">
    <property type="component" value="Unassembled WGS sequence"/>
</dbReference>
<evidence type="ECO:0000313" key="3">
    <source>
        <dbReference type="Proteomes" id="UP000015354"/>
    </source>
</evidence>
<reference evidence="2 3" key="1">
    <citation type="journal article" date="2013" name="PLoS ONE">
        <title>Predicting the Proteins of Angomonas deanei, Strigomonas culicis and Their Respective Endosymbionts Reveals New Aspects of the Trypanosomatidae Family.</title>
        <authorList>
            <person name="Motta M.C."/>
            <person name="Martins A.C."/>
            <person name="de Souza S.S."/>
            <person name="Catta-Preta C.M."/>
            <person name="Silva R."/>
            <person name="Klein C.C."/>
            <person name="de Almeida L.G."/>
            <person name="de Lima Cunha O."/>
            <person name="Ciapina L.P."/>
            <person name="Brocchi M."/>
            <person name="Colabardini A.C."/>
            <person name="de Araujo Lima B."/>
            <person name="Machado C.R."/>
            <person name="de Almeida Soares C.M."/>
            <person name="Probst C.M."/>
            <person name="de Menezes C.B."/>
            <person name="Thompson C.E."/>
            <person name="Bartholomeu D.C."/>
            <person name="Gradia D.F."/>
            <person name="Pavoni D.P."/>
            <person name="Grisard E.C."/>
            <person name="Fantinatti-Garboggini F."/>
            <person name="Marchini F.K."/>
            <person name="Rodrigues-Luiz G.F."/>
            <person name="Wagner G."/>
            <person name="Goldman G.H."/>
            <person name="Fietto J.L."/>
            <person name="Elias M.C."/>
            <person name="Goldman M.H."/>
            <person name="Sagot M.F."/>
            <person name="Pereira M."/>
            <person name="Stoco P.H."/>
            <person name="de Mendonca-Neto R.P."/>
            <person name="Teixeira S.M."/>
            <person name="Maciel T.E."/>
            <person name="de Oliveira Mendes T.A."/>
            <person name="Urmenyi T.P."/>
            <person name="de Souza W."/>
            <person name="Schenkman S."/>
            <person name="de Vasconcelos A.T."/>
        </authorList>
    </citation>
    <scope>NUCLEOTIDE SEQUENCE [LARGE SCALE GENOMIC DNA]</scope>
</reference>
<proteinExistence type="predicted"/>
<keyword evidence="3" id="KW-1185">Reference proteome</keyword>
<dbReference type="EMBL" id="ATMH01010273">
    <property type="protein sequence ID" value="EPY17827.1"/>
    <property type="molecule type" value="Genomic_DNA"/>
</dbReference>
<evidence type="ECO:0000256" key="1">
    <source>
        <dbReference type="SAM" id="MobiDB-lite"/>
    </source>
</evidence>
<gene>
    <name evidence="2" type="ORF">STCU_10386</name>
</gene>
<accession>S9TIA6</accession>
<name>S9TIA6_9TRYP</name>
<organism evidence="2 3">
    <name type="scientific">Strigomonas culicis</name>
    <dbReference type="NCBI Taxonomy" id="28005"/>
    <lineage>
        <taxon>Eukaryota</taxon>
        <taxon>Discoba</taxon>
        <taxon>Euglenozoa</taxon>
        <taxon>Kinetoplastea</taxon>
        <taxon>Metakinetoplastina</taxon>
        <taxon>Trypanosomatida</taxon>
        <taxon>Trypanosomatidae</taxon>
        <taxon>Strigomonadinae</taxon>
        <taxon>Strigomonas</taxon>
    </lineage>
</organism>
<dbReference type="AlphaFoldDB" id="S9TIA6"/>
<feature type="compositionally biased region" description="Polar residues" evidence="1">
    <location>
        <begin position="18"/>
        <end position="30"/>
    </location>
</feature>
<evidence type="ECO:0000313" key="2">
    <source>
        <dbReference type="EMBL" id="EPY17827.1"/>
    </source>
</evidence>